<dbReference type="SUPFAM" id="SSF81606">
    <property type="entry name" value="PP2C-like"/>
    <property type="match status" value="1"/>
</dbReference>
<comment type="subcellular location">
    <subcellularLocation>
        <location evidence="1">Plastid</location>
        <location evidence="1">Chloroplast</location>
    </subcellularLocation>
</comment>
<dbReference type="AlphaFoldDB" id="A0A0E0C401"/>
<dbReference type="Proteomes" id="UP000008021">
    <property type="component" value="Chromosome 1"/>
</dbReference>
<evidence type="ECO:0000256" key="5">
    <source>
        <dbReference type="ARBA" id="ARBA00022640"/>
    </source>
</evidence>
<dbReference type="GO" id="GO:0043033">
    <property type="term" value="C:isoamylase complex"/>
    <property type="evidence" value="ECO:0007669"/>
    <property type="project" value="EnsemblPlants"/>
</dbReference>
<dbReference type="SMART" id="SM00642">
    <property type="entry name" value="Aamy"/>
    <property type="match status" value="1"/>
</dbReference>
<evidence type="ECO:0000313" key="14">
    <source>
        <dbReference type="EnsemblPlants" id="OMERI01G19300.1"/>
    </source>
</evidence>
<organism evidence="14">
    <name type="scientific">Oryza meridionalis</name>
    <dbReference type="NCBI Taxonomy" id="40149"/>
    <lineage>
        <taxon>Eukaryota</taxon>
        <taxon>Viridiplantae</taxon>
        <taxon>Streptophyta</taxon>
        <taxon>Embryophyta</taxon>
        <taxon>Tracheophyta</taxon>
        <taxon>Spermatophyta</taxon>
        <taxon>Magnoliopsida</taxon>
        <taxon>Liliopsida</taxon>
        <taxon>Poales</taxon>
        <taxon>Poaceae</taxon>
        <taxon>BOP clade</taxon>
        <taxon>Oryzoideae</taxon>
        <taxon>Oryzeae</taxon>
        <taxon>Oryzinae</taxon>
        <taxon>Oryza</taxon>
    </lineage>
</organism>
<keyword evidence="4" id="KW-0150">Chloroplast</keyword>
<dbReference type="eggNOG" id="KOG0470">
    <property type="taxonomic scope" value="Eukaryota"/>
</dbReference>
<comment type="catalytic activity">
    <reaction evidence="9">
        <text>O-phospho-L-seryl-[protein] + H2O = L-seryl-[protein] + phosphate</text>
        <dbReference type="Rhea" id="RHEA:20629"/>
        <dbReference type="Rhea" id="RHEA-COMP:9863"/>
        <dbReference type="Rhea" id="RHEA-COMP:11604"/>
        <dbReference type="ChEBI" id="CHEBI:15377"/>
        <dbReference type="ChEBI" id="CHEBI:29999"/>
        <dbReference type="ChEBI" id="CHEBI:43474"/>
        <dbReference type="ChEBI" id="CHEBI:83421"/>
        <dbReference type="EC" id="3.1.3.16"/>
    </reaction>
</comment>
<dbReference type="EnsemblPlants" id="OMERI01G19300.1">
    <property type="protein sequence ID" value="OMERI01G19300.1"/>
    <property type="gene ID" value="OMERI01G19300"/>
</dbReference>
<accession>A0A0E0C401</accession>
<dbReference type="GO" id="GO:0009507">
    <property type="term" value="C:chloroplast"/>
    <property type="evidence" value="ECO:0007669"/>
    <property type="project" value="UniProtKB-SubCell"/>
</dbReference>
<proteinExistence type="inferred from homology"/>
<dbReference type="PROSITE" id="PS51746">
    <property type="entry name" value="PPM_2"/>
    <property type="match status" value="1"/>
</dbReference>
<dbReference type="FunFam" id="2.60.40.10:FF:002619">
    <property type="entry name" value="Isoamylase 2, chloroplastic"/>
    <property type="match status" value="1"/>
</dbReference>
<evidence type="ECO:0000256" key="2">
    <source>
        <dbReference type="ARBA" id="ARBA00008061"/>
    </source>
</evidence>
<dbReference type="GO" id="GO:0019156">
    <property type="term" value="F:isoamylase activity"/>
    <property type="evidence" value="ECO:0007669"/>
    <property type="project" value="EnsemblPlants"/>
</dbReference>
<evidence type="ECO:0000256" key="12">
    <source>
        <dbReference type="SAM" id="MobiDB-lite"/>
    </source>
</evidence>
<keyword evidence="6" id="KW-0750">Starch biosynthesis</keyword>
<feature type="compositionally biased region" description="Low complexity" evidence="12">
    <location>
        <begin position="43"/>
        <end position="57"/>
    </location>
</feature>
<keyword evidence="7" id="KW-0809">Transit peptide</keyword>
<evidence type="ECO:0000313" key="15">
    <source>
        <dbReference type="Proteomes" id="UP000008021"/>
    </source>
</evidence>
<keyword evidence="15" id="KW-1185">Reference proteome</keyword>
<evidence type="ECO:0000256" key="3">
    <source>
        <dbReference type="ARBA" id="ARBA00013081"/>
    </source>
</evidence>
<dbReference type="CDD" id="cd11346">
    <property type="entry name" value="AmyAc_plant_IsoA"/>
    <property type="match status" value="1"/>
</dbReference>
<evidence type="ECO:0000256" key="1">
    <source>
        <dbReference type="ARBA" id="ARBA00004229"/>
    </source>
</evidence>
<evidence type="ECO:0000256" key="6">
    <source>
        <dbReference type="ARBA" id="ARBA00022922"/>
    </source>
</evidence>
<comment type="similarity">
    <text evidence="2">Belongs to the glycosyl hydrolase 13 family.</text>
</comment>
<dbReference type="GO" id="GO:0004722">
    <property type="term" value="F:protein serine/threonine phosphatase activity"/>
    <property type="evidence" value="ECO:0007669"/>
    <property type="project" value="UniProtKB-EC"/>
</dbReference>
<evidence type="ECO:0000256" key="10">
    <source>
        <dbReference type="ARBA" id="ARBA00048336"/>
    </source>
</evidence>
<dbReference type="Gene3D" id="3.60.40.10">
    <property type="entry name" value="PPM-type phosphatase domain"/>
    <property type="match status" value="1"/>
</dbReference>
<evidence type="ECO:0000256" key="7">
    <source>
        <dbReference type="ARBA" id="ARBA00022946"/>
    </source>
</evidence>
<keyword evidence="5" id="KW-0934">Plastid</keyword>
<feature type="region of interest" description="Disordered" evidence="12">
    <location>
        <begin position="30"/>
        <end position="61"/>
    </location>
</feature>
<dbReference type="Gene3D" id="2.60.40.10">
    <property type="entry name" value="Immunoglobulins"/>
    <property type="match status" value="1"/>
</dbReference>
<evidence type="ECO:0000256" key="11">
    <source>
        <dbReference type="ARBA" id="ARBA00072876"/>
    </source>
</evidence>
<feature type="domain" description="PPM-type phosphatase" evidence="13">
    <location>
        <begin position="145"/>
        <end position="396"/>
    </location>
</feature>
<protein>
    <recommendedName>
        <fullName evidence="11">Isoamylase 2, chloroplastic</fullName>
        <ecNumber evidence="3">3.1.3.16</ecNumber>
    </recommendedName>
</protein>
<sequence>MWIPQSASSCLPLSTSLPLSSSFVSLAAQPAGGKEAGGGGDGSNDAATGDEAAAATTREQEGLPYAAATAVANGAEARSRRHGSSSMAQVNMSSVPREVAAGMPHEQLVPSHRLAVHRFRRHRLLEVIHVKHHHLRHLGVGVLDLVRLAMDRRLWRRDLAPAPSAVAVAWGEALLLPHRCRCRRVAVWKEVMDKGFARMDDEVTSWAKSRTGGELACRCELQTPARCDHVGSTAVVAVVGHNSVVVANSSDSCVVLCRASVPVPLFVDHKVPGARGREGGLVLRASGSGEGVPLAPAAGGASLAAELSFDAPRAPFYLSFLLTDASGAEIRTHRKTSFRVPVGVGPGSPAPLGMSISGDGAVNFAVYSKNANAVSLYLYAAADGGGGDEPALEIDLDPYIHRTGDVWHVSLASVEGYASYAFCCGGIRRPLLDPYAKVIGDFVSGNSVYDEGVTAPSMRCFASLASAPSYNWGRDRHPRLPLEKLVVYRANVALFTKDKSSGLPDDAAGTFTGLSAKVEHFRSLGVNAILLEPVFPFHQVKGPYFPYHFFSPMNLYSSKGSSVSAIKSMKDMVRVMHRNGIEVLLEVVFTHTAEGESECQTISMRGIDNSSYYIANGIAGCKASILNCNHPVTQKLILDSLRHWVLDFHVDGFCFINAPFLVRGPGGEYLSRPPLLEAIAFDPVLSMTKIIADPWSPLDISNVQFPFPHWKRWAEMNTRFSIDVRKFLKREALISDLATRLCGSGDLFSTRGPAFSFNNVSRNSGLSLVDLVSFSNDDLLSESSWNCGEEGPSENSAVLQTRLRQIRNFLFILFVSLGVPVLNMGDECGHSAAGSVSYKDRGPLNWRGMKTTFVKEVTGFISFLTALRSRRGDIFQRREFLKLENIHWYGSDLCEPGWDDPTSNFLCMHINAEVDEMAADSVRGDLYISFNANEESVSAALPALAEGSVWLRLVDTSLAFPGFFATESNPKVQQVPGLSSYHVEAHTCVLFESKSALA</sequence>
<dbReference type="STRING" id="40149.A0A0E0C401"/>
<comment type="catalytic activity">
    <reaction evidence="10">
        <text>O-phospho-L-threonyl-[protein] + H2O = L-threonyl-[protein] + phosphate</text>
        <dbReference type="Rhea" id="RHEA:47004"/>
        <dbReference type="Rhea" id="RHEA-COMP:11060"/>
        <dbReference type="Rhea" id="RHEA-COMP:11605"/>
        <dbReference type="ChEBI" id="CHEBI:15377"/>
        <dbReference type="ChEBI" id="CHEBI:30013"/>
        <dbReference type="ChEBI" id="CHEBI:43474"/>
        <dbReference type="ChEBI" id="CHEBI:61977"/>
        <dbReference type="EC" id="3.1.3.16"/>
    </reaction>
</comment>
<dbReference type="InterPro" id="IPR014756">
    <property type="entry name" value="Ig_E-set"/>
</dbReference>
<reference evidence="14" key="1">
    <citation type="submission" date="2015-04" db="UniProtKB">
        <authorList>
            <consortium name="EnsemblPlants"/>
        </authorList>
    </citation>
    <scope>IDENTIFICATION</scope>
</reference>
<dbReference type="Pfam" id="PF02922">
    <property type="entry name" value="CBM_48"/>
    <property type="match status" value="1"/>
</dbReference>
<name>A0A0E0C401_9ORYZ</name>
<dbReference type="InterPro" id="IPR013783">
    <property type="entry name" value="Ig-like_fold"/>
</dbReference>
<dbReference type="Gene3D" id="2.60.40.1180">
    <property type="entry name" value="Golgi alpha-mannosidase II"/>
    <property type="match status" value="1"/>
</dbReference>
<dbReference type="PANTHER" id="PTHR43002">
    <property type="entry name" value="GLYCOGEN DEBRANCHING ENZYME"/>
    <property type="match status" value="1"/>
</dbReference>
<dbReference type="InterPro" id="IPR044505">
    <property type="entry name" value="GlgX_Isoamylase_N_E_set"/>
</dbReference>
<dbReference type="SUPFAM" id="SSF81296">
    <property type="entry name" value="E set domains"/>
    <property type="match status" value="1"/>
</dbReference>
<dbReference type="EC" id="3.1.3.16" evidence="3"/>
<dbReference type="FunFam" id="3.20.20.80:FF:000148">
    <property type="entry name" value="Isoamylase 2, chloroplastic"/>
    <property type="match status" value="1"/>
</dbReference>
<dbReference type="GO" id="GO:0019252">
    <property type="term" value="P:starch biosynthetic process"/>
    <property type="evidence" value="ECO:0007669"/>
    <property type="project" value="UniProtKB-KW"/>
</dbReference>
<dbReference type="GO" id="GO:0005983">
    <property type="term" value="P:starch catabolic process"/>
    <property type="evidence" value="ECO:0007669"/>
    <property type="project" value="EnsemblPlants"/>
</dbReference>
<dbReference type="GO" id="GO:0010021">
    <property type="term" value="P:amylopectin biosynthetic process"/>
    <property type="evidence" value="ECO:0007669"/>
    <property type="project" value="EnsemblPlants"/>
</dbReference>
<dbReference type="FunFam" id="2.60.40.1180:FF:000065">
    <property type="entry name" value="Isoamylase 2, chloroplastic"/>
    <property type="match status" value="1"/>
</dbReference>
<dbReference type="CDD" id="cd02856">
    <property type="entry name" value="E_set_GDE_Isoamylase_N"/>
    <property type="match status" value="1"/>
</dbReference>
<dbReference type="InterPro" id="IPR006047">
    <property type="entry name" value="GH13_cat_dom"/>
</dbReference>
<dbReference type="InterPro" id="IPR001932">
    <property type="entry name" value="PPM-type_phosphatase-like_dom"/>
</dbReference>
<dbReference type="InterPro" id="IPR036457">
    <property type="entry name" value="PPM-type-like_dom_sf"/>
</dbReference>
<evidence type="ECO:0000259" key="13">
    <source>
        <dbReference type="PROSITE" id="PS51746"/>
    </source>
</evidence>
<dbReference type="InterPro" id="IPR017853">
    <property type="entry name" value="GH"/>
</dbReference>
<dbReference type="HOGENOM" id="CLU_300240_0_0_1"/>
<dbReference type="InterPro" id="IPR013780">
    <property type="entry name" value="Glyco_hydro_b"/>
</dbReference>
<dbReference type="Gramene" id="OMERI01G19300.1">
    <property type="protein sequence ID" value="OMERI01G19300.1"/>
    <property type="gene ID" value="OMERI01G19300"/>
</dbReference>
<evidence type="ECO:0000256" key="9">
    <source>
        <dbReference type="ARBA" id="ARBA00047761"/>
    </source>
</evidence>
<reference evidence="14" key="2">
    <citation type="submission" date="2018-05" db="EMBL/GenBank/DDBJ databases">
        <title>OmerRS3 (Oryza meridionalis Reference Sequence Version 3).</title>
        <authorList>
            <person name="Zhang J."/>
            <person name="Kudrna D."/>
            <person name="Lee S."/>
            <person name="Talag J."/>
            <person name="Welchert J."/>
            <person name="Wing R.A."/>
        </authorList>
    </citation>
    <scope>NUCLEOTIDE SEQUENCE [LARGE SCALE GENOMIC DNA]</scope>
    <source>
        <strain evidence="14">cv. OR44</strain>
    </source>
</reference>
<dbReference type="SUPFAM" id="SSF51011">
    <property type="entry name" value="Glycosyl hydrolase domain"/>
    <property type="match status" value="1"/>
</dbReference>
<evidence type="ECO:0000256" key="8">
    <source>
        <dbReference type="ARBA" id="ARBA00023277"/>
    </source>
</evidence>
<dbReference type="Pfam" id="PF00128">
    <property type="entry name" value="Alpha-amylase"/>
    <property type="match status" value="1"/>
</dbReference>
<dbReference type="InterPro" id="IPR004193">
    <property type="entry name" value="Glyco_hydro_13_N"/>
</dbReference>
<dbReference type="Pfam" id="PF00481">
    <property type="entry name" value="PP2C"/>
    <property type="match status" value="1"/>
</dbReference>
<dbReference type="Gene3D" id="3.20.20.80">
    <property type="entry name" value="Glycosidases"/>
    <property type="match status" value="1"/>
</dbReference>
<dbReference type="InterPro" id="IPR044096">
    <property type="entry name" value="AmyAc_plant_ISA2"/>
</dbReference>
<dbReference type="SUPFAM" id="SSF51445">
    <property type="entry name" value="(Trans)glycosidases"/>
    <property type="match status" value="1"/>
</dbReference>
<keyword evidence="8" id="KW-0119">Carbohydrate metabolism</keyword>
<evidence type="ECO:0000256" key="4">
    <source>
        <dbReference type="ARBA" id="ARBA00022528"/>
    </source>
</evidence>